<organism evidence="9">
    <name type="scientific">Phallusia mammillata</name>
    <dbReference type="NCBI Taxonomy" id="59560"/>
    <lineage>
        <taxon>Eukaryota</taxon>
        <taxon>Metazoa</taxon>
        <taxon>Chordata</taxon>
        <taxon>Tunicata</taxon>
        <taxon>Ascidiacea</taxon>
        <taxon>Phlebobranchia</taxon>
        <taxon>Ascidiidae</taxon>
        <taxon>Phallusia</taxon>
    </lineage>
</organism>
<keyword evidence="6" id="KW-0539">Nucleus</keyword>
<proteinExistence type="evidence at transcript level"/>
<evidence type="ECO:0000256" key="7">
    <source>
        <dbReference type="SAM" id="MobiDB-lite"/>
    </source>
</evidence>
<name>A0A6F9D7K5_9ASCI</name>
<dbReference type="SUPFAM" id="SSF57959">
    <property type="entry name" value="Leucine zipper domain"/>
    <property type="match status" value="1"/>
</dbReference>
<dbReference type="InterPro" id="IPR004827">
    <property type="entry name" value="bZIP"/>
</dbReference>
<dbReference type="InterPro" id="IPR046347">
    <property type="entry name" value="bZIP_sf"/>
</dbReference>
<dbReference type="EMBL" id="LR783134">
    <property type="protein sequence ID" value="CAB3224142.1"/>
    <property type="molecule type" value="mRNA"/>
</dbReference>
<dbReference type="PANTHER" id="PTHR13044">
    <property type="entry name" value="ACTIVATING TRANSCRIPTION FACTOR ATF 4/5"/>
    <property type="match status" value="1"/>
</dbReference>
<dbReference type="FunFam" id="1.20.5.170:FF:000021">
    <property type="entry name" value="Cyclic AMP-dependent transcription factor ATF-4"/>
    <property type="match status" value="1"/>
</dbReference>
<feature type="compositionally biased region" description="Basic and acidic residues" evidence="7">
    <location>
        <begin position="273"/>
        <end position="288"/>
    </location>
</feature>
<sequence>MMNDMSSMYGSEDILLFGGNLLGDSLPFLALDEGLDVKQVDEATLMQTAPCGGEFVTNDYAYALPSPSADWMSEKVDLSDFDADFIGLFEAAKDRVDVSLNNELGKGPASPAESYDSGVASPGITLSNLETEVCASPPTDIAIYDNTPDDVASFLYQSSPVSSSDAACNVVARSMLPHLEVDFAANGSPLFNIELSAPPKVPLVANSNPTELQMLLSSYTDSIEPQQREVVDNITPIPKSKPGRKNKVTSVQERKQRKRDQNKNAATRYRERKRQEQMEKKGEESKLLDRNRTLNDKVNQISREIDYLKELMIEVYRIKGVIQ</sequence>
<comment type="subcellular location">
    <subcellularLocation>
        <location evidence="1">Nucleus</location>
    </subcellularLocation>
</comment>
<accession>A0A6F9D7K5</accession>
<dbReference type="PROSITE" id="PS00036">
    <property type="entry name" value="BZIP_BASIC"/>
    <property type="match status" value="1"/>
</dbReference>
<comment type="similarity">
    <text evidence="2">Belongs to the bZIP family.</text>
</comment>
<evidence type="ECO:0000256" key="6">
    <source>
        <dbReference type="ARBA" id="ARBA00023242"/>
    </source>
</evidence>
<keyword evidence="5" id="KW-0804">Transcription</keyword>
<dbReference type="Gene3D" id="1.20.5.170">
    <property type="match status" value="1"/>
</dbReference>
<evidence type="ECO:0000256" key="3">
    <source>
        <dbReference type="ARBA" id="ARBA00023015"/>
    </source>
</evidence>
<reference evidence="9" key="1">
    <citation type="submission" date="2020-04" db="EMBL/GenBank/DDBJ databases">
        <authorList>
            <person name="Neveu A P."/>
        </authorList>
    </citation>
    <scope>NUCLEOTIDE SEQUENCE</scope>
    <source>
        <tissue evidence="9">Whole embryo</tissue>
    </source>
</reference>
<evidence type="ECO:0000259" key="8">
    <source>
        <dbReference type="PROSITE" id="PS50217"/>
    </source>
</evidence>
<dbReference type="GO" id="GO:0042981">
    <property type="term" value="P:regulation of apoptotic process"/>
    <property type="evidence" value="ECO:0007669"/>
    <property type="project" value="UniProtKB-ARBA"/>
</dbReference>
<gene>
    <name evidence="9" type="primary">Atf5-001</name>
</gene>
<dbReference type="AlphaFoldDB" id="A0A6F9D7K5"/>
<dbReference type="GO" id="GO:0005634">
    <property type="term" value="C:nucleus"/>
    <property type="evidence" value="ECO:0007669"/>
    <property type="project" value="UniProtKB-SubCell"/>
</dbReference>
<dbReference type="PANTHER" id="PTHR13044:SF14">
    <property type="entry name" value="CRYPTOCEPHAL, ISOFORM A"/>
    <property type="match status" value="1"/>
</dbReference>
<dbReference type="CDD" id="cd14692">
    <property type="entry name" value="bZIP_ATF4"/>
    <property type="match status" value="1"/>
</dbReference>
<keyword evidence="4" id="KW-0238">DNA-binding</keyword>
<evidence type="ECO:0000256" key="5">
    <source>
        <dbReference type="ARBA" id="ARBA00023163"/>
    </source>
</evidence>
<feature type="domain" description="BZIP" evidence="8">
    <location>
        <begin position="252"/>
        <end position="315"/>
    </location>
</feature>
<protein>
    <submittedName>
        <fullName evidence="9">ATF4/5 transcription factor protein</fullName>
    </submittedName>
</protein>
<dbReference type="SMART" id="SM00338">
    <property type="entry name" value="BRLZ"/>
    <property type="match status" value="1"/>
</dbReference>
<dbReference type="PROSITE" id="PS50217">
    <property type="entry name" value="BZIP"/>
    <property type="match status" value="1"/>
</dbReference>
<feature type="region of interest" description="Disordered" evidence="7">
    <location>
        <begin position="226"/>
        <end position="288"/>
    </location>
</feature>
<evidence type="ECO:0000256" key="4">
    <source>
        <dbReference type="ARBA" id="ARBA00023125"/>
    </source>
</evidence>
<keyword evidence="3" id="KW-0805">Transcription regulation</keyword>
<dbReference type="GO" id="GO:0000977">
    <property type="term" value="F:RNA polymerase II transcription regulatory region sequence-specific DNA binding"/>
    <property type="evidence" value="ECO:0007669"/>
    <property type="project" value="TreeGrafter"/>
</dbReference>
<evidence type="ECO:0000256" key="2">
    <source>
        <dbReference type="ARBA" id="ARBA00007163"/>
    </source>
</evidence>
<evidence type="ECO:0000256" key="1">
    <source>
        <dbReference type="ARBA" id="ARBA00004123"/>
    </source>
</evidence>
<dbReference type="GO" id="GO:0001228">
    <property type="term" value="F:DNA-binding transcription activator activity, RNA polymerase II-specific"/>
    <property type="evidence" value="ECO:0007669"/>
    <property type="project" value="TreeGrafter"/>
</dbReference>
<evidence type="ECO:0000313" key="9">
    <source>
        <dbReference type="EMBL" id="CAB3224142.1"/>
    </source>
</evidence>